<feature type="region of interest" description="Disordered" evidence="2">
    <location>
        <begin position="31"/>
        <end position="51"/>
    </location>
</feature>
<dbReference type="Gene3D" id="1.25.40.10">
    <property type="entry name" value="Tetratricopeptide repeat domain"/>
    <property type="match status" value="1"/>
</dbReference>
<dbReference type="Proteomes" id="UP001155241">
    <property type="component" value="Unassembled WGS sequence"/>
</dbReference>
<proteinExistence type="predicted"/>
<evidence type="ECO:0000313" key="4">
    <source>
        <dbReference type="EMBL" id="MCO6046490.1"/>
    </source>
</evidence>
<accession>A0A9X2FCK6</accession>
<dbReference type="InterPro" id="IPR011990">
    <property type="entry name" value="TPR-like_helical_dom_sf"/>
</dbReference>
<name>A0A9X2FCK6_9BACT</name>
<comment type="caution">
    <text evidence="4">The sequence shown here is derived from an EMBL/GenBank/DDBJ whole genome shotgun (WGS) entry which is preliminary data.</text>
</comment>
<feature type="signal peptide" evidence="3">
    <location>
        <begin position="1"/>
        <end position="27"/>
    </location>
</feature>
<dbReference type="SUPFAM" id="SSF48452">
    <property type="entry name" value="TPR-like"/>
    <property type="match status" value="2"/>
</dbReference>
<keyword evidence="5" id="KW-1185">Reference proteome</keyword>
<keyword evidence="1" id="KW-0802">TPR repeat</keyword>
<evidence type="ECO:0000256" key="3">
    <source>
        <dbReference type="SAM" id="SignalP"/>
    </source>
</evidence>
<dbReference type="PROSITE" id="PS50005">
    <property type="entry name" value="TPR"/>
    <property type="match status" value="1"/>
</dbReference>
<evidence type="ECO:0000313" key="5">
    <source>
        <dbReference type="Proteomes" id="UP001155241"/>
    </source>
</evidence>
<evidence type="ECO:0000256" key="1">
    <source>
        <dbReference type="PROSITE-ProRule" id="PRU00339"/>
    </source>
</evidence>
<organism evidence="4 5">
    <name type="scientific">Aeoliella straminimaris</name>
    <dbReference type="NCBI Taxonomy" id="2954799"/>
    <lineage>
        <taxon>Bacteria</taxon>
        <taxon>Pseudomonadati</taxon>
        <taxon>Planctomycetota</taxon>
        <taxon>Planctomycetia</taxon>
        <taxon>Pirellulales</taxon>
        <taxon>Lacipirellulaceae</taxon>
        <taxon>Aeoliella</taxon>
    </lineage>
</organism>
<dbReference type="EMBL" id="JAMXLR010000073">
    <property type="protein sequence ID" value="MCO6046490.1"/>
    <property type="molecule type" value="Genomic_DNA"/>
</dbReference>
<feature type="chain" id="PRO_5040744589" evidence="3">
    <location>
        <begin position="28"/>
        <end position="644"/>
    </location>
</feature>
<dbReference type="AlphaFoldDB" id="A0A9X2FCK6"/>
<feature type="repeat" description="TPR" evidence="1">
    <location>
        <begin position="589"/>
        <end position="622"/>
    </location>
</feature>
<reference evidence="4" key="1">
    <citation type="submission" date="2022-06" db="EMBL/GenBank/DDBJ databases">
        <title>Aeoliella straminimaris, a novel planctomycete from sediments.</title>
        <authorList>
            <person name="Vitorino I.R."/>
            <person name="Lage O.M."/>
        </authorList>
    </citation>
    <scope>NUCLEOTIDE SEQUENCE</scope>
    <source>
        <strain evidence="4">ICT_H6.2</strain>
    </source>
</reference>
<sequence length="644" mass="72318">MANSPRSLVRLLTVCFVSMTAMVAATADTGGTADAPMPRATASHEPQPFPDSRRVATLINQLGSRRFVARREAERQLLEIGMRAFDQIDAAVHHPDPEISASCRYLISELTVRWTRRDDPPQVKSLLDGYAHMDEMERLSIVYKLGARPEAWAVAPLCRICRYDSSPMVSRQAAIELMRADKYETGYDVAVARLLRDQIGSSVRPSSEWVRLLALQLEDPQRAVQLWPAAIDRAAKESDDTLEEQLIATQQADLLRNLARVELQIEDREGFLAVIDRIMASSDRASIYELQRLFEWDQVAADTQLVDLLLARHQQSLSESKSGLYLMARIRADQNQIEVANELADQAFSKASAMGAGAEGRVATGADLMDEGFLEWGRRELFAAIDEVPAGSDVHVEAAEMLGKSLHDELRDKEATEVMTKLTTALKSDADLLKDYGRRVRTNGRGVRLSLKPIGELESWQYYFQACHLKTTGDKEGQWQALERAANLDEGNADILIAMYHASDDNPERRKMVMDKIHERCRAVEQSINDLANSGHNKLEWSNAYNEWAWLVSNTEGDYDKAVRYSHKSIEIFHQFIAEESLVTKEDTAGLLDTLGRCYFSAGDIDSAIKYQSLAVEYEPHMQVLRRQLEEFEAAKANKTAHGG</sequence>
<protein>
    <submittedName>
        <fullName evidence="4">Tetratricopeptide repeat protein</fullName>
    </submittedName>
</protein>
<gene>
    <name evidence="4" type="ORF">NG895_21535</name>
</gene>
<evidence type="ECO:0000256" key="2">
    <source>
        <dbReference type="SAM" id="MobiDB-lite"/>
    </source>
</evidence>
<dbReference type="RefSeq" id="WP_252854603.1">
    <property type="nucleotide sequence ID" value="NZ_JAMXLR010000073.1"/>
</dbReference>
<keyword evidence="3" id="KW-0732">Signal</keyword>
<dbReference type="InterPro" id="IPR019734">
    <property type="entry name" value="TPR_rpt"/>
</dbReference>